<comment type="caution">
    <text evidence="1">The sequence shown here is derived from an EMBL/GenBank/DDBJ whole genome shotgun (WGS) entry which is preliminary data.</text>
</comment>
<sequence length="123" mass="13731">MQHFETLTEAMEGLRERGYTHDFQPKRDYLEESGSGLKLKSEEFNVDEFHRFEGTSDPGDEMTLYAISTANGLKGVFVSAQGTYANEVTPELMQKFTIAERPDTNTNGAVQPIHAVGLDANQQ</sequence>
<dbReference type="EMBL" id="QLMC01000005">
    <property type="protein sequence ID" value="RAJ94107.1"/>
    <property type="molecule type" value="Genomic_DNA"/>
</dbReference>
<evidence type="ECO:0000313" key="1">
    <source>
        <dbReference type="EMBL" id="RAJ94107.1"/>
    </source>
</evidence>
<evidence type="ECO:0008006" key="3">
    <source>
        <dbReference type="Google" id="ProtNLM"/>
    </source>
</evidence>
<protein>
    <recommendedName>
        <fullName evidence="3">Phosphoribosylpyrophosphate synthetase</fullName>
    </recommendedName>
</protein>
<dbReference type="OrthoDB" id="8418771at2"/>
<keyword evidence="2" id="KW-1185">Reference proteome</keyword>
<evidence type="ECO:0000313" key="2">
    <source>
        <dbReference type="Proteomes" id="UP000248790"/>
    </source>
</evidence>
<dbReference type="AlphaFoldDB" id="A0A327WS83"/>
<name>A0A327WS83_LARAB</name>
<accession>A0A327WS83</accession>
<dbReference type="RefSeq" id="WP_111630029.1">
    <property type="nucleotide sequence ID" value="NZ_QLMC01000005.1"/>
</dbReference>
<dbReference type="Proteomes" id="UP000248790">
    <property type="component" value="Unassembled WGS sequence"/>
</dbReference>
<proteinExistence type="predicted"/>
<reference evidence="1 2" key="1">
    <citation type="submission" date="2018-06" db="EMBL/GenBank/DDBJ databases">
        <title>Genomic Encyclopedia of Archaeal and Bacterial Type Strains, Phase II (KMG-II): from individual species to whole genera.</title>
        <authorList>
            <person name="Goeker M."/>
        </authorList>
    </citation>
    <scope>NUCLEOTIDE SEQUENCE [LARGE SCALE GENOMIC DNA]</scope>
    <source>
        <strain evidence="1 2">DSM 21851</strain>
    </source>
</reference>
<gene>
    <name evidence="1" type="ORF">LX87_03991</name>
</gene>
<organism evidence="1 2">
    <name type="scientific">Larkinella arboricola</name>
    <dbReference type="NCBI Taxonomy" id="643671"/>
    <lineage>
        <taxon>Bacteria</taxon>
        <taxon>Pseudomonadati</taxon>
        <taxon>Bacteroidota</taxon>
        <taxon>Cytophagia</taxon>
        <taxon>Cytophagales</taxon>
        <taxon>Spirosomataceae</taxon>
        <taxon>Larkinella</taxon>
    </lineage>
</organism>